<proteinExistence type="inferred from homology"/>
<keyword evidence="7 10" id="KW-0256">Endoplasmic reticulum</keyword>
<evidence type="ECO:0000256" key="2">
    <source>
        <dbReference type="ARBA" id="ARBA00004922"/>
    </source>
</evidence>
<feature type="transmembrane region" description="Helical" evidence="10">
    <location>
        <begin position="114"/>
        <end position="131"/>
    </location>
</feature>
<accession>A0A9W8JDW6</accession>
<feature type="transmembrane region" description="Helical" evidence="10">
    <location>
        <begin position="257"/>
        <end position="279"/>
    </location>
</feature>
<comment type="pathway">
    <text evidence="2">Protein modification; protein glycosylation.</text>
</comment>
<keyword evidence="8 10" id="KW-1133">Transmembrane helix</keyword>
<evidence type="ECO:0000313" key="11">
    <source>
        <dbReference type="EMBL" id="KAJ2932802.1"/>
    </source>
</evidence>
<dbReference type="AlphaFoldDB" id="A0A9W8JDW6"/>
<feature type="transmembrane region" description="Helical" evidence="10">
    <location>
        <begin position="194"/>
        <end position="214"/>
    </location>
</feature>
<evidence type="ECO:0000256" key="6">
    <source>
        <dbReference type="ARBA" id="ARBA00022692"/>
    </source>
</evidence>
<dbReference type="PANTHER" id="PTHR22760:SF2">
    <property type="entry name" value="ALPHA-1,2-MANNOSYLTRANSFERASE ALG9"/>
    <property type="match status" value="1"/>
</dbReference>
<evidence type="ECO:0000313" key="12">
    <source>
        <dbReference type="Proteomes" id="UP001140091"/>
    </source>
</evidence>
<evidence type="ECO:0000256" key="3">
    <source>
        <dbReference type="ARBA" id="ARBA00007063"/>
    </source>
</evidence>
<gene>
    <name evidence="11" type="ORF">H1R20_g4293</name>
</gene>
<dbReference type="InterPro" id="IPR005599">
    <property type="entry name" value="GPI_mannosylTrfase"/>
</dbReference>
<dbReference type="GO" id="GO:0006487">
    <property type="term" value="P:protein N-linked glycosylation"/>
    <property type="evidence" value="ECO:0007669"/>
    <property type="project" value="TreeGrafter"/>
</dbReference>
<dbReference type="EC" id="2.4.1.-" evidence="10"/>
<dbReference type="Pfam" id="PF03901">
    <property type="entry name" value="Glyco_transf_22"/>
    <property type="match status" value="1"/>
</dbReference>
<name>A0A9W8JDW6_9AGAR</name>
<dbReference type="OrthoDB" id="497541at2759"/>
<evidence type="ECO:0000256" key="9">
    <source>
        <dbReference type="ARBA" id="ARBA00023136"/>
    </source>
</evidence>
<evidence type="ECO:0000256" key="5">
    <source>
        <dbReference type="ARBA" id="ARBA00022679"/>
    </source>
</evidence>
<dbReference type="GO" id="GO:0000026">
    <property type="term" value="F:alpha-1,2-mannosyltransferase activity"/>
    <property type="evidence" value="ECO:0007669"/>
    <property type="project" value="TreeGrafter"/>
</dbReference>
<feature type="transmembrane region" description="Helical" evidence="10">
    <location>
        <begin position="369"/>
        <end position="390"/>
    </location>
</feature>
<feature type="transmembrane region" description="Helical" evidence="10">
    <location>
        <begin position="330"/>
        <end position="349"/>
    </location>
</feature>
<protein>
    <recommendedName>
        <fullName evidence="10">Mannosyltransferase</fullName>
        <ecNumber evidence="10">2.4.1.-</ecNumber>
    </recommendedName>
</protein>
<dbReference type="Proteomes" id="UP001140091">
    <property type="component" value="Unassembled WGS sequence"/>
</dbReference>
<organism evidence="11 12">
    <name type="scientific">Candolleomyces eurysporus</name>
    <dbReference type="NCBI Taxonomy" id="2828524"/>
    <lineage>
        <taxon>Eukaryota</taxon>
        <taxon>Fungi</taxon>
        <taxon>Dikarya</taxon>
        <taxon>Basidiomycota</taxon>
        <taxon>Agaricomycotina</taxon>
        <taxon>Agaricomycetes</taxon>
        <taxon>Agaricomycetidae</taxon>
        <taxon>Agaricales</taxon>
        <taxon>Agaricineae</taxon>
        <taxon>Psathyrellaceae</taxon>
        <taxon>Candolleomyces</taxon>
    </lineage>
</organism>
<feature type="transmembrane region" description="Helical" evidence="10">
    <location>
        <begin position="61"/>
        <end position="81"/>
    </location>
</feature>
<keyword evidence="5" id="KW-0808">Transferase</keyword>
<comment type="subcellular location">
    <subcellularLocation>
        <location evidence="1 10">Endoplasmic reticulum membrane</location>
        <topology evidence="1 10">Multi-pass membrane protein</topology>
    </subcellularLocation>
</comment>
<dbReference type="GO" id="GO:0005789">
    <property type="term" value="C:endoplasmic reticulum membrane"/>
    <property type="evidence" value="ECO:0007669"/>
    <property type="project" value="UniProtKB-SubCell"/>
</dbReference>
<feature type="non-terminal residue" evidence="11">
    <location>
        <position position="1"/>
    </location>
</feature>
<sequence length="601" mass="68852">MYSNMDDFYNFWEPLHLFAEGYGFKTWELSPTFALRSWAYILLHYLPAHLGKVLGGGDKRVMFFGVRIFLAMTSGLAEAAFYRAVVDNISMRAGRYLFFMLVFSSGMWNSTAAFLPSSFAMYATMLAYSFCMKPSSLSDNRRTFAATLLFAAGAIVGWPFALALSFPFVFEELFVFSGDRVLPEEKFSWMSKRWFRMATSVLAAALIFIPVVGVDSLAYGNLEIVPWNIIRYNIFGGEERGPNLYGTSPWTFYFSNLVLNFNILVPLALLSFPALVVTYNVDRRRLGYTPPSSSNSSPFTILALRLAPFYLWLLILTIQPHKEERFMFPSYPLLCFNAAMTVYLMRGWLEVAFIKVTKSPYQASRTTMFRNFTFSIIVGTIVISLARIVALYKYYHAPMGVAFNFQMHELPRLLNDTGLLPVYPANLPEDERPAMDLTPIQEFNLTLCYGKEWHRFPGHFLVPNGVHVGFIKSEFDGLLPGHFALPPNDQPGFNDLNLEEPSHHVPTEQCDYLVDLDFPKNPVSSKLEPRYAQDSATWERVYCEDFLDTRHSMLLTRVLWFPGQAWSRNNQFGDYCILKNKALVAEKEAKVTRRYSDNPLY</sequence>
<dbReference type="EMBL" id="JANBPK010000759">
    <property type="protein sequence ID" value="KAJ2932802.1"/>
    <property type="molecule type" value="Genomic_DNA"/>
</dbReference>
<keyword evidence="6 10" id="KW-0812">Transmembrane</keyword>
<evidence type="ECO:0000256" key="10">
    <source>
        <dbReference type="RuleBase" id="RU363075"/>
    </source>
</evidence>
<feature type="transmembrane region" description="Helical" evidence="10">
    <location>
        <begin position="299"/>
        <end position="318"/>
    </location>
</feature>
<evidence type="ECO:0000256" key="4">
    <source>
        <dbReference type="ARBA" id="ARBA00022676"/>
    </source>
</evidence>
<evidence type="ECO:0000256" key="1">
    <source>
        <dbReference type="ARBA" id="ARBA00004477"/>
    </source>
</evidence>
<feature type="transmembrane region" description="Helical" evidence="10">
    <location>
        <begin position="143"/>
        <end position="170"/>
    </location>
</feature>
<dbReference type="PANTHER" id="PTHR22760">
    <property type="entry name" value="GLYCOSYLTRANSFERASE"/>
    <property type="match status" value="1"/>
</dbReference>
<evidence type="ECO:0000256" key="7">
    <source>
        <dbReference type="ARBA" id="ARBA00022824"/>
    </source>
</evidence>
<keyword evidence="9 10" id="KW-0472">Membrane</keyword>
<comment type="caution">
    <text evidence="11">The sequence shown here is derived from an EMBL/GenBank/DDBJ whole genome shotgun (WGS) entry which is preliminary data.</text>
</comment>
<evidence type="ECO:0000256" key="8">
    <source>
        <dbReference type="ARBA" id="ARBA00022989"/>
    </source>
</evidence>
<keyword evidence="12" id="KW-1185">Reference proteome</keyword>
<keyword evidence="4 10" id="KW-0328">Glycosyltransferase</keyword>
<reference evidence="11" key="1">
    <citation type="submission" date="2022-06" db="EMBL/GenBank/DDBJ databases">
        <title>Genome Sequence of Candolleomyces eurysporus.</title>
        <authorList>
            <person name="Buettner E."/>
        </authorList>
    </citation>
    <scope>NUCLEOTIDE SEQUENCE</scope>
    <source>
        <strain evidence="11">VTCC 930004</strain>
    </source>
</reference>
<comment type="similarity">
    <text evidence="3 10">Belongs to the glycosyltransferase 22 family.</text>
</comment>